<organism evidence="1 2">
    <name type="scientific">Diphasiastrum complanatum</name>
    <name type="common">Issler's clubmoss</name>
    <name type="synonym">Lycopodium complanatum</name>
    <dbReference type="NCBI Taxonomy" id="34168"/>
    <lineage>
        <taxon>Eukaryota</taxon>
        <taxon>Viridiplantae</taxon>
        <taxon>Streptophyta</taxon>
        <taxon>Embryophyta</taxon>
        <taxon>Tracheophyta</taxon>
        <taxon>Lycopodiopsida</taxon>
        <taxon>Lycopodiales</taxon>
        <taxon>Lycopodiaceae</taxon>
        <taxon>Lycopodioideae</taxon>
        <taxon>Diphasiastrum</taxon>
    </lineage>
</organism>
<name>A0ACC2B3W9_DIPCM</name>
<reference evidence="2" key="1">
    <citation type="journal article" date="2024" name="Proc. Natl. Acad. Sci. U.S.A.">
        <title>Extraordinary preservation of gene collinearity over three hundred million years revealed in homosporous lycophytes.</title>
        <authorList>
            <person name="Li C."/>
            <person name="Wickell D."/>
            <person name="Kuo L.Y."/>
            <person name="Chen X."/>
            <person name="Nie B."/>
            <person name="Liao X."/>
            <person name="Peng D."/>
            <person name="Ji J."/>
            <person name="Jenkins J."/>
            <person name="Williams M."/>
            <person name="Shu S."/>
            <person name="Plott C."/>
            <person name="Barry K."/>
            <person name="Rajasekar S."/>
            <person name="Grimwood J."/>
            <person name="Han X."/>
            <person name="Sun S."/>
            <person name="Hou Z."/>
            <person name="He W."/>
            <person name="Dai G."/>
            <person name="Sun C."/>
            <person name="Schmutz J."/>
            <person name="Leebens-Mack J.H."/>
            <person name="Li F.W."/>
            <person name="Wang L."/>
        </authorList>
    </citation>
    <scope>NUCLEOTIDE SEQUENCE [LARGE SCALE GENOMIC DNA]</scope>
    <source>
        <strain evidence="2">cv. PW_Plant_1</strain>
    </source>
</reference>
<proteinExistence type="predicted"/>
<keyword evidence="2" id="KW-1185">Reference proteome</keyword>
<gene>
    <name evidence="1" type="ORF">O6H91_17G005100</name>
</gene>
<dbReference type="EMBL" id="CM055108">
    <property type="protein sequence ID" value="KAJ7524437.1"/>
    <property type="molecule type" value="Genomic_DNA"/>
</dbReference>
<evidence type="ECO:0000313" key="1">
    <source>
        <dbReference type="EMBL" id="KAJ7524437.1"/>
    </source>
</evidence>
<evidence type="ECO:0000313" key="2">
    <source>
        <dbReference type="Proteomes" id="UP001162992"/>
    </source>
</evidence>
<comment type="caution">
    <text evidence="1">The sequence shown here is derived from an EMBL/GenBank/DDBJ whole genome shotgun (WGS) entry which is preliminary data.</text>
</comment>
<protein>
    <submittedName>
        <fullName evidence="1">Uncharacterized protein</fullName>
    </submittedName>
</protein>
<accession>A0ACC2B3W9</accession>
<dbReference type="Proteomes" id="UP001162992">
    <property type="component" value="Chromosome 17"/>
</dbReference>
<sequence length="160" mass="16601">MSQEQPSQQDRGLFGLFGGKKDEHQQQHGTTGDNTTDQGHGSHVSTGTEYGTGAVDQGAGSHTGYGTGVGHVSHTPDTGYNAAAGEYTTGAPNATHPGGEEKKHGLLGKLHKSGSSSSSSSSDEEAGESKGRRKKGSIREKIKSVLPGRKKEENPTIVMS</sequence>